<feature type="transmembrane region" description="Helical" evidence="6">
    <location>
        <begin position="315"/>
        <end position="332"/>
    </location>
</feature>
<feature type="domain" description="Major facilitator superfamily (MFS) profile" evidence="7">
    <location>
        <begin position="12"/>
        <end position="451"/>
    </location>
</feature>
<dbReference type="EMBL" id="FOXX01000008">
    <property type="protein sequence ID" value="SFQ76721.1"/>
    <property type="molecule type" value="Genomic_DNA"/>
</dbReference>
<feature type="transmembrane region" description="Helical" evidence="6">
    <location>
        <begin position="338"/>
        <end position="359"/>
    </location>
</feature>
<evidence type="ECO:0000256" key="1">
    <source>
        <dbReference type="ARBA" id="ARBA00004651"/>
    </source>
</evidence>
<feature type="transmembrane region" description="Helical" evidence="6">
    <location>
        <begin position="380"/>
        <end position="404"/>
    </location>
</feature>
<feature type="transmembrane region" description="Helical" evidence="6">
    <location>
        <begin position="182"/>
        <end position="200"/>
    </location>
</feature>
<keyword evidence="3 6" id="KW-0812">Transmembrane</keyword>
<evidence type="ECO:0000256" key="3">
    <source>
        <dbReference type="ARBA" id="ARBA00022692"/>
    </source>
</evidence>
<dbReference type="SUPFAM" id="SSF103473">
    <property type="entry name" value="MFS general substrate transporter"/>
    <property type="match status" value="1"/>
</dbReference>
<dbReference type="RefSeq" id="WP_061805528.1">
    <property type="nucleotide sequence ID" value="NZ_FOXX01000008.1"/>
</dbReference>
<keyword evidence="9" id="KW-1185">Reference proteome</keyword>
<feature type="transmembrane region" description="Helical" evidence="6">
    <location>
        <begin position="88"/>
        <end position="105"/>
    </location>
</feature>
<dbReference type="InterPro" id="IPR039672">
    <property type="entry name" value="MFS_2"/>
</dbReference>
<name>A0A1I6B710_9BACI</name>
<comment type="caution">
    <text evidence="8">The sequence shown here is derived from an EMBL/GenBank/DDBJ whole genome shotgun (WGS) entry which is preliminary data.</text>
</comment>
<accession>A0A1I6B710</accession>
<dbReference type="InterPro" id="IPR020846">
    <property type="entry name" value="MFS_dom"/>
</dbReference>
<dbReference type="Gene3D" id="1.20.1250.20">
    <property type="entry name" value="MFS general substrate transporter like domains"/>
    <property type="match status" value="2"/>
</dbReference>
<sequence>MKSANRKLTMKNFIGYGTMDLFGGGAFAIIGAWMLYFYITFCGLTPVEAGSIIAIARIVDAIASPLMGHITDNFGRTKLGKKFGRRRFFLLLGAPLMVIYSLLWISDMSYWYYLVVYILLEFLAAMVLIPFETLGAEMTDDFDERTKLSTIRLIYSGLGTFLATFIPGRLFEIFGKDSPQAFLYNGIIFTFIFMASLLITHRTTWERNIEEDITKPSATEKLPLIETTKKFIIDLSSTLRIKSFRQHLTMYICSFTAMDILNAVFVYFIVFSLNKDAVLASDLLSIGSLLQMVCTLLFGWLVIKIGPAPSLKISYFAIMTSISGYIFLYFTQPTYMIIALYILSTLLGIGKSGLYYIPWNIYTFIPDVDEMVTQRRREGIFAGIMTFTRKSTTAIATFLVGVILQETGFNANATTQSTTAVNGITSILFFGTIGLIVISLIVAFRFKLSKKTHSIMLAEINRLKANGTMEQADEQTRMTLKALTGWEYENLWGNNNVGYQHPSTNFRKSDFNQKDVN</sequence>
<dbReference type="InterPro" id="IPR036259">
    <property type="entry name" value="MFS_trans_sf"/>
</dbReference>
<dbReference type="PROSITE" id="PS50850">
    <property type="entry name" value="MFS"/>
    <property type="match status" value="1"/>
</dbReference>
<reference evidence="8 9" key="1">
    <citation type="submission" date="2016-10" db="EMBL/GenBank/DDBJ databases">
        <authorList>
            <person name="Varghese N."/>
            <person name="Submissions S."/>
        </authorList>
    </citation>
    <scope>NUCLEOTIDE SEQUENCE [LARGE SCALE GENOMIC DNA]</scope>
    <source>
        <strain evidence="8 9">DSM 13796</strain>
    </source>
</reference>
<organism evidence="8 9">
    <name type="scientific">Priestia endophytica DSM 13796</name>
    <dbReference type="NCBI Taxonomy" id="1121089"/>
    <lineage>
        <taxon>Bacteria</taxon>
        <taxon>Bacillati</taxon>
        <taxon>Bacillota</taxon>
        <taxon>Bacilli</taxon>
        <taxon>Bacillales</taxon>
        <taxon>Bacillaceae</taxon>
        <taxon>Priestia</taxon>
    </lineage>
</organism>
<feature type="transmembrane region" description="Helical" evidence="6">
    <location>
        <begin position="283"/>
        <end position="303"/>
    </location>
</feature>
<keyword evidence="2" id="KW-0813">Transport</keyword>
<evidence type="ECO:0000313" key="8">
    <source>
        <dbReference type="EMBL" id="SFQ76721.1"/>
    </source>
</evidence>
<dbReference type="PANTHER" id="PTHR11328">
    <property type="entry name" value="MAJOR FACILITATOR SUPERFAMILY DOMAIN-CONTAINING PROTEIN"/>
    <property type="match status" value="1"/>
</dbReference>
<evidence type="ECO:0000256" key="4">
    <source>
        <dbReference type="ARBA" id="ARBA00022989"/>
    </source>
</evidence>
<dbReference type="Proteomes" id="UP000182762">
    <property type="component" value="Unassembled WGS sequence"/>
</dbReference>
<feature type="transmembrane region" description="Helical" evidence="6">
    <location>
        <begin position="248"/>
        <end position="271"/>
    </location>
</feature>
<dbReference type="Pfam" id="PF13347">
    <property type="entry name" value="MFS_2"/>
    <property type="match status" value="1"/>
</dbReference>
<dbReference type="CDD" id="cd17332">
    <property type="entry name" value="MFS_MelB_like"/>
    <property type="match status" value="1"/>
</dbReference>
<keyword evidence="5 6" id="KW-0472">Membrane</keyword>
<evidence type="ECO:0000256" key="6">
    <source>
        <dbReference type="SAM" id="Phobius"/>
    </source>
</evidence>
<gene>
    <name evidence="8" type="ORF">SAMN02745910_03345</name>
</gene>
<dbReference type="GeneID" id="93711953"/>
<feature type="transmembrane region" description="Helical" evidence="6">
    <location>
        <begin position="152"/>
        <end position="170"/>
    </location>
</feature>
<evidence type="ECO:0000256" key="2">
    <source>
        <dbReference type="ARBA" id="ARBA00022448"/>
    </source>
</evidence>
<feature type="transmembrane region" description="Helical" evidence="6">
    <location>
        <begin position="424"/>
        <end position="446"/>
    </location>
</feature>
<proteinExistence type="predicted"/>
<feature type="transmembrane region" description="Helical" evidence="6">
    <location>
        <begin position="47"/>
        <end position="67"/>
    </location>
</feature>
<evidence type="ECO:0000259" key="7">
    <source>
        <dbReference type="PROSITE" id="PS50850"/>
    </source>
</evidence>
<protein>
    <submittedName>
        <fullName evidence="8">Oligogalacturonide transporter</fullName>
    </submittedName>
</protein>
<keyword evidence="4 6" id="KW-1133">Transmembrane helix</keyword>
<comment type="subcellular location">
    <subcellularLocation>
        <location evidence="1">Cell membrane</location>
        <topology evidence="1">Multi-pass membrane protein</topology>
    </subcellularLocation>
</comment>
<evidence type="ECO:0000313" key="9">
    <source>
        <dbReference type="Proteomes" id="UP000182762"/>
    </source>
</evidence>
<feature type="transmembrane region" description="Helical" evidence="6">
    <location>
        <begin position="111"/>
        <end position="131"/>
    </location>
</feature>
<evidence type="ECO:0000256" key="5">
    <source>
        <dbReference type="ARBA" id="ARBA00023136"/>
    </source>
</evidence>
<feature type="transmembrane region" description="Helical" evidence="6">
    <location>
        <begin position="21"/>
        <end position="41"/>
    </location>
</feature>
<dbReference type="PANTHER" id="PTHR11328:SF24">
    <property type="entry name" value="MAJOR FACILITATOR SUPERFAMILY (MFS) PROFILE DOMAIN-CONTAINING PROTEIN"/>
    <property type="match status" value="1"/>
</dbReference>